<gene>
    <name evidence="5" type="ORF">EV356DRAFT_501636</name>
</gene>
<comment type="subcellular location">
    <subcellularLocation>
        <location evidence="1">Cytoplasm</location>
    </subcellularLocation>
</comment>
<evidence type="ECO:0000256" key="3">
    <source>
        <dbReference type="ARBA" id="ARBA00022490"/>
    </source>
</evidence>
<evidence type="ECO:0000256" key="1">
    <source>
        <dbReference type="ARBA" id="ARBA00004496"/>
    </source>
</evidence>
<dbReference type="PROSITE" id="PS50902">
    <property type="entry name" value="FLAVODOXIN_LIKE"/>
    <property type="match status" value="1"/>
</dbReference>
<accession>A0A6A6H8Z3</accession>
<dbReference type="Pfam" id="PF03358">
    <property type="entry name" value="FMN_red"/>
    <property type="match status" value="1"/>
</dbReference>
<evidence type="ECO:0000313" key="5">
    <source>
        <dbReference type="EMBL" id="KAF2234427.1"/>
    </source>
</evidence>
<dbReference type="InterPro" id="IPR008254">
    <property type="entry name" value="Flavodoxin/NO_synth"/>
</dbReference>
<dbReference type="SUPFAM" id="SSF52218">
    <property type="entry name" value="Flavoproteins"/>
    <property type="match status" value="1"/>
</dbReference>
<keyword evidence="3" id="KW-0963">Cytoplasm</keyword>
<dbReference type="GO" id="GO:0010181">
    <property type="term" value="F:FMN binding"/>
    <property type="evidence" value="ECO:0007669"/>
    <property type="project" value="InterPro"/>
</dbReference>
<dbReference type="Gene3D" id="3.40.50.360">
    <property type="match status" value="1"/>
</dbReference>
<protein>
    <submittedName>
        <fullName evidence="5">Benzoquinone reductase</fullName>
    </submittedName>
</protein>
<dbReference type="GO" id="GO:0016020">
    <property type="term" value="C:membrane"/>
    <property type="evidence" value="ECO:0007669"/>
    <property type="project" value="TreeGrafter"/>
</dbReference>
<dbReference type="NCBIfam" id="TIGR01755">
    <property type="entry name" value="flav_wrbA"/>
    <property type="match status" value="1"/>
</dbReference>
<evidence type="ECO:0000313" key="6">
    <source>
        <dbReference type="Proteomes" id="UP000800092"/>
    </source>
</evidence>
<dbReference type="OrthoDB" id="504689at2759"/>
<dbReference type="NCBIfam" id="NF002999">
    <property type="entry name" value="PRK03767.1"/>
    <property type="match status" value="1"/>
</dbReference>
<dbReference type="InterPro" id="IPR005025">
    <property type="entry name" value="FMN_Rdtase-like_dom"/>
</dbReference>
<dbReference type="InterPro" id="IPR010089">
    <property type="entry name" value="Flavoprotein_WrbA-like"/>
</dbReference>
<dbReference type="PANTHER" id="PTHR30546">
    <property type="entry name" value="FLAVODOXIN-RELATED PROTEIN WRBA-RELATED"/>
    <property type="match status" value="1"/>
</dbReference>
<dbReference type="InterPro" id="IPR029039">
    <property type="entry name" value="Flavoprotein-like_sf"/>
</dbReference>
<dbReference type="GO" id="GO:0005737">
    <property type="term" value="C:cytoplasm"/>
    <property type="evidence" value="ECO:0007669"/>
    <property type="project" value="UniProtKB-SubCell"/>
</dbReference>
<dbReference type="PANTHER" id="PTHR30546:SF23">
    <property type="entry name" value="FLAVOPROTEIN-LIKE PROTEIN YCP4-RELATED"/>
    <property type="match status" value="1"/>
</dbReference>
<comment type="similarity">
    <text evidence="2">Belongs to the WrbA family.</text>
</comment>
<name>A0A6A6H8Z3_VIRVR</name>
<sequence>MAPKIAIVFYSMYGHIQKMAEAEKKGIEEAGGSATLYQVAETLPQEVLTKMHAPPKPSNIETLSDPKTLEQYDGFLFGIPTRYGNFPAQWKAFWDHTSAQWQTGGYWGKYAGVFVSTATQGGGQEATVANSLSTLAHHGIIYVPLGYKTVFGAMADLSEVRGGSPWGAGTFASADGSRQPTEKELSVATEQGKAFYNHLSRVKFD</sequence>
<proteinExistence type="inferred from homology"/>
<evidence type="ECO:0000259" key="4">
    <source>
        <dbReference type="PROSITE" id="PS50902"/>
    </source>
</evidence>
<reference evidence="5" key="1">
    <citation type="journal article" date="2020" name="Stud. Mycol.">
        <title>101 Dothideomycetes genomes: a test case for predicting lifestyles and emergence of pathogens.</title>
        <authorList>
            <person name="Haridas S."/>
            <person name="Albert R."/>
            <person name="Binder M."/>
            <person name="Bloem J."/>
            <person name="Labutti K."/>
            <person name="Salamov A."/>
            <person name="Andreopoulos B."/>
            <person name="Baker S."/>
            <person name="Barry K."/>
            <person name="Bills G."/>
            <person name="Bluhm B."/>
            <person name="Cannon C."/>
            <person name="Castanera R."/>
            <person name="Culley D."/>
            <person name="Daum C."/>
            <person name="Ezra D."/>
            <person name="Gonzalez J."/>
            <person name="Henrissat B."/>
            <person name="Kuo A."/>
            <person name="Liang C."/>
            <person name="Lipzen A."/>
            <person name="Lutzoni F."/>
            <person name="Magnuson J."/>
            <person name="Mondo S."/>
            <person name="Nolan M."/>
            <person name="Ohm R."/>
            <person name="Pangilinan J."/>
            <person name="Park H.-J."/>
            <person name="Ramirez L."/>
            <person name="Alfaro M."/>
            <person name="Sun H."/>
            <person name="Tritt A."/>
            <person name="Yoshinaga Y."/>
            <person name="Zwiers L.-H."/>
            <person name="Turgeon B."/>
            <person name="Goodwin S."/>
            <person name="Spatafora J."/>
            <person name="Crous P."/>
            <person name="Grigoriev I."/>
        </authorList>
    </citation>
    <scope>NUCLEOTIDE SEQUENCE</scope>
    <source>
        <strain evidence="5">Tuck. ex Michener</strain>
    </source>
</reference>
<keyword evidence="6" id="KW-1185">Reference proteome</keyword>
<organism evidence="5 6">
    <name type="scientific">Viridothelium virens</name>
    <name type="common">Speckled blister lichen</name>
    <name type="synonym">Trypethelium virens</name>
    <dbReference type="NCBI Taxonomy" id="1048519"/>
    <lineage>
        <taxon>Eukaryota</taxon>
        <taxon>Fungi</taxon>
        <taxon>Dikarya</taxon>
        <taxon>Ascomycota</taxon>
        <taxon>Pezizomycotina</taxon>
        <taxon>Dothideomycetes</taxon>
        <taxon>Dothideomycetes incertae sedis</taxon>
        <taxon>Trypetheliales</taxon>
        <taxon>Trypetheliaceae</taxon>
        <taxon>Viridothelium</taxon>
    </lineage>
</organism>
<dbReference type="GO" id="GO:0003955">
    <property type="term" value="F:NAD(P)H dehydrogenase (quinone) activity"/>
    <property type="evidence" value="ECO:0007669"/>
    <property type="project" value="InterPro"/>
</dbReference>
<dbReference type="EMBL" id="ML991798">
    <property type="protein sequence ID" value="KAF2234427.1"/>
    <property type="molecule type" value="Genomic_DNA"/>
</dbReference>
<dbReference type="AlphaFoldDB" id="A0A6A6H8Z3"/>
<dbReference type="Proteomes" id="UP000800092">
    <property type="component" value="Unassembled WGS sequence"/>
</dbReference>
<evidence type="ECO:0000256" key="2">
    <source>
        <dbReference type="ARBA" id="ARBA00006961"/>
    </source>
</evidence>
<dbReference type="FunFam" id="3.40.50.360:FF:000001">
    <property type="entry name" value="NAD(P)H dehydrogenase (Quinone) FQR1-like"/>
    <property type="match status" value="1"/>
</dbReference>
<feature type="domain" description="Flavodoxin-like" evidence="4">
    <location>
        <begin position="5"/>
        <end position="195"/>
    </location>
</feature>